<dbReference type="Gene3D" id="2.60.40.10">
    <property type="entry name" value="Immunoglobulins"/>
    <property type="match status" value="1"/>
</dbReference>
<sequence length="406" mass="41688">MHAFSSDGAAVCFANSSRVAGRTSYLLTEFGAPVTNVDLDGGYTIESFLKLDGSWTADDNRWSAAVTRAGRRSALPTQWSADHDSSPAFLSVSNLREFQWGTIPGQEWGYSSSLWSGEILLDSWHHVAVVNDPIASTTIMYVDGVPVLRNATGLDGMLFNPDYPWVIGASWARDEPSHGWNGCVGETRIVDRAITPAEFLIERADIDSPFALDTAVEATTPSDFVLTELSGRGAPGSQVQVTASQGAGAEMFAAVAPQVVTVDDDGTWAATLEQTVAGAGTWSVQAVPAMGTRLGDGAELVFAIAEAEPTPGAPGVPGTPGSPGEPGGTPGDPGTPGQPGGTPGQPEGTSSADGGDRADGADGEGTGGGLAATGVTVTSALLAVVLLALGLAIRGGLARRRSHELR</sequence>
<feature type="region of interest" description="Disordered" evidence="1">
    <location>
        <begin position="308"/>
        <end position="367"/>
    </location>
</feature>
<proteinExistence type="predicted"/>
<keyword evidence="2" id="KW-0812">Transmembrane</keyword>
<keyword evidence="2" id="KW-0472">Membrane</keyword>
<evidence type="ECO:0000256" key="1">
    <source>
        <dbReference type="SAM" id="MobiDB-lite"/>
    </source>
</evidence>
<organism evidence="3 4">
    <name type="scientific">Serinibacter arcticus</name>
    <dbReference type="NCBI Taxonomy" id="1655435"/>
    <lineage>
        <taxon>Bacteria</taxon>
        <taxon>Bacillati</taxon>
        <taxon>Actinomycetota</taxon>
        <taxon>Actinomycetes</taxon>
        <taxon>Micrococcales</taxon>
        <taxon>Beutenbergiaceae</taxon>
        <taxon>Serinibacter</taxon>
    </lineage>
</organism>
<dbReference type="GO" id="GO:0005975">
    <property type="term" value="P:carbohydrate metabolic process"/>
    <property type="evidence" value="ECO:0007669"/>
    <property type="project" value="UniProtKB-ARBA"/>
</dbReference>
<dbReference type="Pfam" id="PF13385">
    <property type="entry name" value="Laminin_G_3"/>
    <property type="match status" value="1"/>
</dbReference>
<dbReference type="AlphaFoldDB" id="A0A2U1ZUF4"/>
<comment type="caution">
    <text evidence="3">The sequence shown here is derived from an EMBL/GenBank/DDBJ whole genome shotgun (WGS) entry which is preliminary data.</text>
</comment>
<dbReference type="Gene3D" id="2.60.120.200">
    <property type="match status" value="1"/>
</dbReference>
<reference evidence="3 4" key="1">
    <citation type="submission" date="2018-03" db="EMBL/GenBank/DDBJ databases">
        <title>Genome assembly of novel Miniimonas species PCH200.</title>
        <authorList>
            <person name="Thakur V."/>
            <person name="Kumar V."/>
            <person name="Singh D."/>
        </authorList>
    </citation>
    <scope>NUCLEOTIDE SEQUENCE [LARGE SCALE GENOMIC DNA]</scope>
    <source>
        <strain evidence="3 4">PCH200</strain>
    </source>
</reference>
<dbReference type="SUPFAM" id="SSF49899">
    <property type="entry name" value="Concanavalin A-like lectins/glucanases"/>
    <property type="match status" value="1"/>
</dbReference>
<dbReference type="InterPro" id="IPR013320">
    <property type="entry name" value="ConA-like_dom_sf"/>
</dbReference>
<feature type="compositionally biased region" description="Low complexity" evidence="1">
    <location>
        <begin position="344"/>
        <end position="353"/>
    </location>
</feature>
<evidence type="ECO:0000256" key="2">
    <source>
        <dbReference type="SAM" id="Phobius"/>
    </source>
</evidence>
<protein>
    <submittedName>
        <fullName evidence="3">Uncharacterized protein</fullName>
    </submittedName>
</protein>
<dbReference type="EMBL" id="PYHR01000002">
    <property type="protein sequence ID" value="PWD50616.1"/>
    <property type="molecule type" value="Genomic_DNA"/>
</dbReference>
<name>A0A2U1ZUF4_9MICO</name>
<evidence type="ECO:0000313" key="4">
    <source>
        <dbReference type="Proteomes" id="UP000245166"/>
    </source>
</evidence>
<keyword evidence="4" id="KW-1185">Reference proteome</keyword>
<feature type="transmembrane region" description="Helical" evidence="2">
    <location>
        <begin position="370"/>
        <end position="393"/>
    </location>
</feature>
<keyword evidence="2" id="KW-1133">Transmembrane helix</keyword>
<gene>
    <name evidence="3" type="ORF">C8046_08080</name>
</gene>
<dbReference type="InterPro" id="IPR013783">
    <property type="entry name" value="Ig-like_fold"/>
</dbReference>
<accession>A0A2U1ZUF4</accession>
<dbReference type="OrthoDB" id="9812856at2"/>
<dbReference type="RefSeq" id="WP_109228996.1">
    <property type="nucleotide sequence ID" value="NZ_PYHR01000002.1"/>
</dbReference>
<evidence type="ECO:0000313" key="3">
    <source>
        <dbReference type="EMBL" id="PWD50616.1"/>
    </source>
</evidence>
<dbReference type="Proteomes" id="UP000245166">
    <property type="component" value="Unassembled WGS sequence"/>
</dbReference>